<keyword evidence="1" id="KW-0233">DNA recombination</keyword>
<organism evidence="2 3">
    <name type="scientific">Rhizobium indigoferae</name>
    <dbReference type="NCBI Taxonomy" id="158891"/>
    <lineage>
        <taxon>Bacteria</taxon>
        <taxon>Pseudomonadati</taxon>
        <taxon>Pseudomonadota</taxon>
        <taxon>Alphaproteobacteria</taxon>
        <taxon>Hyphomicrobiales</taxon>
        <taxon>Rhizobiaceae</taxon>
        <taxon>Rhizobium/Agrobacterium group</taxon>
        <taxon>Rhizobium</taxon>
    </lineage>
</organism>
<gene>
    <name evidence="2" type="ORF">U5G49_002896</name>
</gene>
<evidence type="ECO:0008006" key="4">
    <source>
        <dbReference type="Google" id="ProtNLM"/>
    </source>
</evidence>
<dbReference type="InterPro" id="IPR013762">
    <property type="entry name" value="Integrase-like_cat_sf"/>
</dbReference>
<dbReference type="Gene3D" id="1.10.443.10">
    <property type="entry name" value="Intergrase catalytic core"/>
    <property type="match status" value="1"/>
</dbReference>
<sequence length="559" mass="64127">MRKQMAVSNSARSADYKQRLEELRQNYELTAPFKRGMVVRRWLRSQLGCHASFLSTPKIKRFLKTWDLVRARKEASVEFGGNLIASDPSPKTMSLDEITSKRIHREQARKLRDVIEWGEARIGKYTRRCPRVTFDNDFQAEIYSWQCVRVRMDLPDSLWDSAKIILQFFRWLRRLRKKWREVDDDLILEFRESLRVKRTGKERINKIMGVIHSFYRHQERAGRLRYRVQIYAPDALPAEMLEYEFPIKSELRTNVSKRGVRTHSWSSPWLLKGKESSYGKKVTPTDPDLVTVHQNFHKRNHGTRNSLIFSAVEDSGGRVSEVLAARVWQLPNIDQFNQLLNSGGKWAIQVKRKGQDDQLGETAPLYFSVPVVMRMLSYASGPRADIIRKSGSPADHLFIKSNGQVPKSGTVSKLATKALREAGVHNSTIHKVRSKFIKDRIRERLATARAHAARIGPASNWTETILSGSAIDMNHKSPEALKPYIDDIFAEETANGGPQTLVDLETKIREAKLHIADIEARLATLVALNRIVAMVELSPRKDEILAQLCNRAEELLRAA</sequence>
<dbReference type="SUPFAM" id="SSF56349">
    <property type="entry name" value="DNA breaking-rejoining enzymes"/>
    <property type="match status" value="1"/>
</dbReference>
<dbReference type="Proteomes" id="UP001322785">
    <property type="component" value="Chromosome"/>
</dbReference>
<proteinExistence type="predicted"/>
<keyword evidence="3" id="KW-1185">Reference proteome</keyword>
<reference evidence="2 3" key="1">
    <citation type="submission" date="2023-12" db="EMBL/GenBank/DDBJ databases">
        <authorList>
            <person name="Menendez E."/>
            <person name="Kaur S."/>
            <person name="Flores-Felix J.D."/>
            <person name="diCenzo G.C."/>
            <person name="Peix A."/>
            <person name="Velazquez E."/>
        </authorList>
    </citation>
    <scope>NUCLEOTIDE SEQUENCE [LARGE SCALE GENOMIC DNA]</scope>
    <source>
        <strain evidence="2 3">CIP 108029</strain>
    </source>
</reference>
<evidence type="ECO:0000313" key="2">
    <source>
        <dbReference type="EMBL" id="WQN37757.1"/>
    </source>
</evidence>
<dbReference type="InterPro" id="IPR011010">
    <property type="entry name" value="DNA_brk_join_enz"/>
</dbReference>
<evidence type="ECO:0000313" key="3">
    <source>
        <dbReference type="Proteomes" id="UP001322785"/>
    </source>
</evidence>
<accession>A0ABZ0ZFZ9</accession>
<protein>
    <recommendedName>
        <fullName evidence="4">Tyr recombinase domain-containing protein</fullName>
    </recommendedName>
</protein>
<dbReference type="RefSeq" id="WP_193445510.1">
    <property type="nucleotide sequence ID" value="NZ_BSOQ01000025.1"/>
</dbReference>
<evidence type="ECO:0000256" key="1">
    <source>
        <dbReference type="ARBA" id="ARBA00023172"/>
    </source>
</evidence>
<dbReference type="EMBL" id="CP140635">
    <property type="protein sequence ID" value="WQN37757.1"/>
    <property type="molecule type" value="Genomic_DNA"/>
</dbReference>
<name>A0ABZ0ZFZ9_9HYPH</name>